<dbReference type="PANTHER" id="PTHR15892">
    <property type="entry name" value="MITOCHONDRIAL RIBOSOMAL PROTEIN L30"/>
    <property type="match status" value="1"/>
</dbReference>
<dbReference type="GO" id="GO:0006412">
    <property type="term" value="P:translation"/>
    <property type="evidence" value="ECO:0007669"/>
    <property type="project" value="UniProtKB-UniRule"/>
</dbReference>
<dbReference type="NCBIfam" id="TIGR01308">
    <property type="entry name" value="rpmD_bact"/>
    <property type="match status" value="1"/>
</dbReference>
<dbReference type="HAMAP" id="MF_01371_B">
    <property type="entry name" value="Ribosomal_uL30_B"/>
    <property type="match status" value="1"/>
</dbReference>
<dbReference type="Pfam" id="PF00327">
    <property type="entry name" value="Ribosomal_L30"/>
    <property type="match status" value="1"/>
</dbReference>
<dbReference type="CDD" id="cd01658">
    <property type="entry name" value="Ribosomal_L30"/>
    <property type="match status" value="1"/>
</dbReference>
<evidence type="ECO:0000256" key="5">
    <source>
        <dbReference type="HAMAP-Rule" id="MF_01371"/>
    </source>
</evidence>
<dbReference type="InterPro" id="IPR016082">
    <property type="entry name" value="Ribosomal_uL30_ferredoxin-like"/>
</dbReference>
<dbReference type="GO" id="GO:0022625">
    <property type="term" value="C:cytosolic large ribosomal subunit"/>
    <property type="evidence" value="ECO:0007669"/>
    <property type="project" value="TreeGrafter"/>
</dbReference>
<gene>
    <name evidence="5" type="primary">rpmD</name>
    <name evidence="7" type="ORF">SAMN05444401_3212</name>
</gene>
<protein>
    <recommendedName>
        <fullName evidence="5">Large ribosomal subunit protein uL30</fullName>
    </recommendedName>
</protein>
<comment type="similarity">
    <text evidence="1 5">Belongs to the universal ribosomal protein uL30 family.</text>
</comment>
<dbReference type="PANTHER" id="PTHR15892:SF2">
    <property type="entry name" value="LARGE RIBOSOMAL SUBUNIT PROTEIN UL30M"/>
    <property type="match status" value="1"/>
</dbReference>
<dbReference type="InterPro" id="IPR036919">
    <property type="entry name" value="Ribo_uL30_ferredoxin-like_sf"/>
</dbReference>
<keyword evidence="4 5" id="KW-0687">Ribonucleoprotein</keyword>
<dbReference type="STRING" id="1121298.SAMN05444401_3212"/>
<proteinExistence type="inferred from homology"/>
<dbReference type="Gene3D" id="3.30.1390.20">
    <property type="entry name" value="Ribosomal protein L30, ferredoxin-like fold domain"/>
    <property type="match status" value="1"/>
</dbReference>
<evidence type="ECO:0000256" key="3">
    <source>
        <dbReference type="ARBA" id="ARBA00022980"/>
    </source>
</evidence>
<organism evidence="7 8">
    <name type="scientific">Clostridium amylolyticum</name>
    <dbReference type="NCBI Taxonomy" id="1121298"/>
    <lineage>
        <taxon>Bacteria</taxon>
        <taxon>Bacillati</taxon>
        <taxon>Bacillota</taxon>
        <taxon>Clostridia</taxon>
        <taxon>Eubacteriales</taxon>
        <taxon>Clostridiaceae</taxon>
        <taxon>Clostridium</taxon>
    </lineage>
</organism>
<keyword evidence="8" id="KW-1185">Reference proteome</keyword>
<reference evidence="7 8" key="1">
    <citation type="submission" date="2016-11" db="EMBL/GenBank/DDBJ databases">
        <authorList>
            <person name="Jaros S."/>
            <person name="Januszkiewicz K."/>
            <person name="Wedrychowicz H."/>
        </authorList>
    </citation>
    <scope>NUCLEOTIDE SEQUENCE [LARGE SCALE GENOMIC DNA]</scope>
    <source>
        <strain evidence="7 8">DSM 21864</strain>
    </source>
</reference>
<evidence type="ECO:0000256" key="4">
    <source>
        <dbReference type="ARBA" id="ARBA00023274"/>
    </source>
</evidence>
<evidence type="ECO:0000256" key="1">
    <source>
        <dbReference type="ARBA" id="ARBA00007594"/>
    </source>
</evidence>
<dbReference type="GO" id="GO:0003735">
    <property type="term" value="F:structural constituent of ribosome"/>
    <property type="evidence" value="ECO:0007669"/>
    <property type="project" value="InterPro"/>
</dbReference>
<accession>A0A1M6JSL8</accession>
<dbReference type="FunFam" id="3.30.1390.20:FF:000001">
    <property type="entry name" value="50S ribosomal protein L30"/>
    <property type="match status" value="1"/>
</dbReference>
<dbReference type="InterPro" id="IPR005996">
    <property type="entry name" value="Ribosomal_uL30_bac-type"/>
</dbReference>
<comment type="subunit">
    <text evidence="2 5">Part of the 50S ribosomal subunit.</text>
</comment>
<evidence type="ECO:0000313" key="7">
    <source>
        <dbReference type="EMBL" id="SHJ49656.1"/>
    </source>
</evidence>
<sequence>MARLKVTLVKSLIGRKEAHKATAEALGLNKIGKTVEHEDTPQIKGMINKIDYLLKVEEV</sequence>
<feature type="domain" description="Large ribosomal subunit protein uL30-like ferredoxin-like fold" evidence="6">
    <location>
        <begin position="4"/>
        <end position="53"/>
    </location>
</feature>
<dbReference type="OrthoDB" id="9812790at2"/>
<dbReference type="PIRSF" id="PIRSF002211">
    <property type="entry name" value="Ribosomal_L30_bac-type"/>
    <property type="match status" value="1"/>
</dbReference>
<keyword evidence="3 5" id="KW-0689">Ribosomal protein</keyword>
<evidence type="ECO:0000259" key="6">
    <source>
        <dbReference type="Pfam" id="PF00327"/>
    </source>
</evidence>
<dbReference type="EMBL" id="FQZO01000005">
    <property type="protein sequence ID" value="SHJ49656.1"/>
    <property type="molecule type" value="Genomic_DNA"/>
</dbReference>
<name>A0A1M6JSL8_9CLOT</name>
<evidence type="ECO:0000256" key="2">
    <source>
        <dbReference type="ARBA" id="ARBA00011838"/>
    </source>
</evidence>
<dbReference type="SUPFAM" id="SSF55129">
    <property type="entry name" value="Ribosomal protein L30p/L7e"/>
    <property type="match status" value="1"/>
</dbReference>
<evidence type="ECO:0000313" key="8">
    <source>
        <dbReference type="Proteomes" id="UP000184080"/>
    </source>
</evidence>
<dbReference type="Proteomes" id="UP000184080">
    <property type="component" value="Unassembled WGS sequence"/>
</dbReference>
<dbReference type="RefSeq" id="WP_073008912.1">
    <property type="nucleotide sequence ID" value="NZ_FQZO01000005.1"/>
</dbReference>
<dbReference type="AlphaFoldDB" id="A0A1M6JSL8"/>